<sequence length="108" mass="12925">MKQVNEHLKNQLDKELEIIQFSGQKEVLNRVYPKTWKQKFLKLWNKELTIPIVPVSAVFVLLIMVIGYVEIKPTEHSNRDNEKRELINVAGNYYWKDAFEKELKKHED</sequence>
<protein>
    <submittedName>
        <fullName evidence="2">Uncharacterized protein</fullName>
    </submittedName>
</protein>
<dbReference type="Proteomes" id="UP000676917">
    <property type="component" value="Unassembled WGS sequence"/>
</dbReference>
<comment type="caution">
    <text evidence="2">The sequence shown here is derived from an EMBL/GenBank/DDBJ whole genome shotgun (WGS) entry which is preliminary data.</text>
</comment>
<organism evidence="2 3">
    <name type="scientific">Ornithinibacillus bavariensis</name>
    <dbReference type="NCBI Taxonomy" id="545502"/>
    <lineage>
        <taxon>Bacteria</taxon>
        <taxon>Bacillati</taxon>
        <taxon>Bacillota</taxon>
        <taxon>Bacilli</taxon>
        <taxon>Bacillales</taxon>
        <taxon>Bacillaceae</taxon>
        <taxon>Ornithinibacillus</taxon>
    </lineage>
</organism>
<name>A0A920C7C6_9BACI</name>
<dbReference type="EMBL" id="BORP01000008">
    <property type="protein sequence ID" value="GIO28705.1"/>
    <property type="molecule type" value="Genomic_DNA"/>
</dbReference>
<evidence type="ECO:0000256" key="1">
    <source>
        <dbReference type="SAM" id="Phobius"/>
    </source>
</evidence>
<feature type="transmembrane region" description="Helical" evidence="1">
    <location>
        <begin position="48"/>
        <end position="69"/>
    </location>
</feature>
<evidence type="ECO:0000313" key="3">
    <source>
        <dbReference type="Proteomes" id="UP000676917"/>
    </source>
</evidence>
<keyword evidence="1" id="KW-1133">Transmembrane helix</keyword>
<keyword evidence="1" id="KW-0812">Transmembrane</keyword>
<evidence type="ECO:0000313" key="2">
    <source>
        <dbReference type="EMBL" id="GIO28705.1"/>
    </source>
</evidence>
<reference evidence="2" key="1">
    <citation type="submission" date="2021-03" db="EMBL/GenBank/DDBJ databases">
        <title>Antimicrobial resistance genes in bacteria isolated from Japanese honey, and their potential for conferring macrolide and lincosamide resistance in the American foulbrood pathogen Paenibacillus larvae.</title>
        <authorList>
            <person name="Okamoto M."/>
            <person name="Kumagai M."/>
            <person name="Kanamori H."/>
            <person name="Takamatsu D."/>
        </authorList>
    </citation>
    <scope>NUCLEOTIDE SEQUENCE</scope>
    <source>
        <strain evidence="2">J43TS3</strain>
    </source>
</reference>
<dbReference type="AlphaFoldDB" id="A0A920C7C6"/>
<accession>A0A920C7C6</accession>
<keyword evidence="3" id="KW-1185">Reference proteome</keyword>
<gene>
    <name evidence="2" type="ORF">J43TS3_33160</name>
</gene>
<proteinExistence type="predicted"/>
<dbReference type="RefSeq" id="WP_212922157.1">
    <property type="nucleotide sequence ID" value="NZ_BORP01000008.1"/>
</dbReference>
<keyword evidence="1" id="KW-0472">Membrane</keyword>